<evidence type="ECO:0000256" key="2">
    <source>
        <dbReference type="ARBA" id="ARBA00008053"/>
    </source>
</evidence>
<feature type="transmembrane region" description="Helical" evidence="6">
    <location>
        <begin position="721"/>
        <end position="747"/>
    </location>
</feature>
<keyword evidence="3 6" id="KW-0812">Transmembrane</keyword>
<dbReference type="PANTHER" id="PTHR35791">
    <property type="entry name" value="UPF0754 MEMBRANE PROTEIN YHEB"/>
    <property type="match status" value="1"/>
</dbReference>
<feature type="transmembrane region" description="Helical" evidence="6">
    <location>
        <begin position="1393"/>
        <end position="1416"/>
    </location>
</feature>
<accession>A0A1S8N651</accession>
<organism evidence="7 8">
    <name type="scientific">Clostridium saccharobutylicum</name>
    <dbReference type="NCBI Taxonomy" id="169679"/>
    <lineage>
        <taxon>Bacteria</taxon>
        <taxon>Bacillati</taxon>
        <taxon>Bacillota</taxon>
        <taxon>Clostridia</taxon>
        <taxon>Eubacteriales</taxon>
        <taxon>Clostridiaceae</taxon>
        <taxon>Clostridium</taxon>
    </lineage>
</organism>
<dbReference type="InterPro" id="IPR007383">
    <property type="entry name" value="DUF445"/>
</dbReference>
<evidence type="ECO:0000313" key="8">
    <source>
        <dbReference type="Proteomes" id="UP000191154"/>
    </source>
</evidence>
<evidence type="ECO:0000313" key="7">
    <source>
        <dbReference type="EMBL" id="OOM11873.1"/>
    </source>
</evidence>
<feature type="transmembrane region" description="Helical" evidence="6">
    <location>
        <begin position="689"/>
        <end position="709"/>
    </location>
</feature>
<keyword evidence="5 6" id="KW-0472">Membrane</keyword>
<evidence type="ECO:0000256" key="5">
    <source>
        <dbReference type="ARBA" id="ARBA00023136"/>
    </source>
</evidence>
<dbReference type="STRING" id="169679.CSACC_06340"/>
<keyword evidence="4 6" id="KW-1133">Transmembrane helix</keyword>
<comment type="subcellular location">
    <subcellularLocation>
        <location evidence="1">Endomembrane system</location>
    </subcellularLocation>
</comment>
<dbReference type="PANTHER" id="PTHR35791:SF1">
    <property type="entry name" value="UPF0754 MEMBRANE PROTEIN YHEB"/>
    <property type="match status" value="1"/>
</dbReference>
<evidence type="ECO:0000256" key="1">
    <source>
        <dbReference type="ARBA" id="ARBA00004308"/>
    </source>
</evidence>
<gene>
    <name evidence="7" type="ORF">CLOSAC_23000</name>
</gene>
<reference evidence="7 8" key="1">
    <citation type="submission" date="2016-05" db="EMBL/GenBank/DDBJ databases">
        <title>Microbial solvent formation.</title>
        <authorList>
            <person name="Poehlein A."/>
            <person name="Montoya Solano J.D."/>
            <person name="Flitsch S."/>
            <person name="Krabben P."/>
            <person name="Duerre P."/>
            <person name="Daniel R."/>
        </authorList>
    </citation>
    <scope>NUCLEOTIDE SEQUENCE [LARGE SCALE GENOMIC DNA]</scope>
    <source>
        <strain evidence="7 8">L1-8</strain>
    </source>
</reference>
<comment type="caution">
    <text evidence="7">The sequence shown here is derived from an EMBL/GenBank/DDBJ whole genome shotgun (WGS) entry which is preliminary data.</text>
</comment>
<comment type="similarity">
    <text evidence="2">Belongs to the UPF0754 family.</text>
</comment>
<protein>
    <recommendedName>
        <fullName evidence="9">DUF445 family protein</fullName>
    </recommendedName>
</protein>
<dbReference type="Pfam" id="PF04286">
    <property type="entry name" value="DUF445"/>
    <property type="match status" value="2"/>
</dbReference>
<dbReference type="EMBL" id="LZYZ01000004">
    <property type="protein sequence ID" value="OOM11873.1"/>
    <property type="molecule type" value="Genomic_DNA"/>
</dbReference>
<proteinExistence type="inferred from homology"/>
<dbReference type="Proteomes" id="UP000191154">
    <property type="component" value="Unassembled WGS sequence"/>
</dbReference>
<name>A0A1S8N651_CLOSA</name>
<evidence type="ECO:0000256" key="6">
    <source>
        <dbReference type="SAM" id="Phobius"/>
    </source>
</evidence>
<evidence type="ECO:0000256" key="4">
    <source>
        <dbReference type="ARBA" id="ARBA00022989"/>
    </source>
</evidence>
<evidence type="ECO:0000256" key="3">
    <source>
        <dbReference type="ARBA" id="ARBA00022692"/>
    </source>
</evidence>
<dbReference type="GO" id="GO:0012505">
    <property type="term" value="C:endomembrane system"/>
    <property type="evidence" value="ECO:0007669"/>
    <property type="project" value="UniProtKB-SubCell"/>
</dbReference>
<sequence length="1433" mass="164669">MQNRLGKWTRYFFECAVMGGDSMSLSVFLMLLALQGISGGVSGYTTNKYAVNMLFKEYTPFKLGGVIKKKKEKFIDEISGLVERDIINSNTLREAVSKKEIVDQIEQITKTFLQDSLKKQFGSRKISEIDGFFESTIKNKDFMNENLNKFLPLVLDNILENLNLSNILSQNQIERIIDEVHKLLTEEFEKNDILERYICDLYNENSGVTLSQIFKEEFKFKLVKNITEIIINIIKEDIFKDEEECREVLNKACSSINLDVTLTKLQGLIGEYKISEFITGKEEEQLSLEIFTKVNEFINSQKGRESIGNLIDEIISIGRNSEFTIYEVLPNEMEDSLTNFIQTIVPKVMPYISEWIGSNKSSLDELIESAIDEAIGNIDGSIKQVILSKVRSAFMDDISDKNNIVSKITDYVNKNVNDESYNKLANSIIDYLRTKKINDILELLEKQNLLDSRKLTEFIIKQFKLHGNKVLGMIIKSQFSKRVNEFVKLDLVKLFNEKLKSILFNSILVNKDKVINKLEEGIFLLITKKSNEIFNKNLAHLIDENQLTGISKGFSKLVNKFIKNSSNTYKKQVQELLSSEINNINLKEVVQSHKTEILNTISQSLNKMYDRTLDKYKDYELKEVINLIPNKDELASKISKESHERLISALPSLLDGKIKKFVYGNLEKYNEDEICTLAQNFMGNQLKPLSVFGGVLGIIVGLIYGAATYDSMNIVGTSNGIVNILMSCGIMAGVGVITNVIALWMIFHPYKKVKVLSKIPFLREFALGYIPAHKNEFAMGMARLIDEELLEKKAINKTFNSNKHRIQLSLMEVVSNNNYQIIVNFIREKKQDLNKGIYNLISKYCNNSAFLKKIALSIGNNKFDNIIKKSSVLNLEDKVTQFLKREYIETRLVNLVNNKINSNYQVKDMLSDELSSSLGNYIENQITMIIKNRAENLKKSNLLENIIANNSEIYNSTIKKSCREIFDDEFLINTKNSIKVYIENFIFNDSKKYIDNFMKKFLEDKLDGNNTIGSIFNGKVKDIIDGNLLTLTNWSTDKLIAYLKENEYKISYSVKETISNELNFFEKLAYSAFGGDKIVEDVVSIILNNKLPIMIKEESDKISNLIKVSLDNTVYPMETRTLTIKADEINTGLLFDNMFEQFSDSSIFRSKINNSSDLMLDYFINSPIINYVEMCNMHTLELVHKKFYNEISLVQEDIYNNINKVFNEDNNIISEFINDKFLTALLNKTGKDLFNGIEYCEIEDIARDIFKLITSSVNTQKCIGILIEEFYDNKLSKKELKEFINIDILSKDIENSINIMFEQDKFNNENLQVIKEIIEEALNNHLNLISNDSKCYLVNEIIEAAIESTNHYILPMMQSINLKGITNKQINLMNPEEIHTLFKKVIGEFFMKLYLYGIMGGVFGINLWLTIVLCGADYIYSKKVPRDQDCVED</sequence>
<evidence type="ECO:0008006" key="9">
    <source>
        <dbReference type="Google" id="ProtNLM"/>
    </source>
</evidence>